<dbReference type="InterPro" id="IPR011707">
    <property type="entry name" value="Cu-oxidase-like_N"/>
</dbReference>
<evidence type="ECO:0000256" key="1">
    <source>
        <dbReference type="ARBA" id="ARBA00022723"/>
    </source>
</evidence>
<dbReference type="GO" id="GO:0030288">
    <property type="term" value="C:outer membrane-bounded periplasmic space"/>
    <property type="evidence" value="ECO:0007669"/>
    <property type="project" value="TreeGrafter"/>
</dbReference>
<dbReference type="InterPro" id="IPR008972">
    <property type="entry name" value="Cupredoxin"/>
</dbReference>
<dbReference type="PROSITE" id="PS00080">
    <property type="entry name" value="MULTICOPPER_OXIDASE2"/>
    <property type="match status" value="1"/>
</dbReference>
<dbReference type="SUPFAM" id="SSF49503">
    <property type="entry name" value="Cupredoxins"/>
    <property type="match status" value="3"/>
</dbReference>
<evidence type="ECO:0000256" key="3">
    <source>
        <dbReference type="SAM" id="SignalP"/>
    </source>
</evidence>
<keyword evidence="7" id="KW-1185">Reference proteome</keyword>
<dbReference type="EMBL" id="PVTQ01000006">
    <property type="protein sequence ID" value="PRY89367.1"/>
    <property type="molecule type" value="Genomic_DNA"/>
</dbReference>
<dbReference type="InterPro" id="IPR006311">
    <property type="entry name" value="TAT_signal"/>
</dbReference>
<keyword evidence="2" id="KW-0560">Oxidoreductase</keyword>
<protein>
    <submittedName>
        <fullName evidence="6">FtsP/CotA-like multicopper oxidase with cupredoxin domain</fullName>
    </submittedName>
</protein>
<dbReference type="AlphaFoldDB" id="A0A2T0WRR0"/>
<keyword evidence="1" id="KW-0479">Metal-binding</keyword>
<dbReference type="RefSeq" id="WP_106264403.1">
    <property type="nucleotide sequence ID" value="NZ_PVTQ01000006.1"/>
</dbReference>
<dbReference type="InterPro" id="IPR045087">
    <property type="entry name" value="Cu-oxidase_fam"/>
</dbReference>
<comment type="caution">
    <text evidence="6">The sequence shown here is derived from an EMBL/GenBank/DDBJ whole genome shotgun (WGS) entry which is preliminary data.</text>
</comment>
<feature type="signal peptide" evidence="3">
    <location>
        <begin position="1"/>
        <end position="28"/>
    </location>
</feature>
<dbReference type="Pfam" id="PF07731">
    <property type="entry name" value="Cu-oxidase_2"/>
    <property type="match status" value="1"/>
</dbReference>
<dbReference type="Gene3D" id="2.60.40.420">
    <property type="entry name" value="Cupredoxins - blue copper proteins"/>
    <property type="match status" value="3"/>
</dbReference>
<reference evidence="6 7" key="1">
    <citation type="submission" date="2018-03" db="EMBL/GenBank/DDBJ databases">
        <title>Genomic Encyclopedia of Archaeal and Bacterial Type Strains, Phase II (KMG-II): from individual species to whole genera.</title>
        <authorList>
            <person name="Goeker M."/>
        </authorList>
    </citation>
    <scope>NUCLEOTIDE SEQUENCE [LARGE SCALE GENOMIC DNA]</scope>
    <source>
        <strain evidence="6 7">DSM 100212</strain>
    </source>
</reference>
<evidence type="ECO:0000256" key="2">
    <source>
        <dbReference type="ARBA" id="ARBA00023002"/>
    </source>
</evidence>
<dbReference type="CDD" id="cd13861">
    <property type="entry name" value="CuRO_1_CumA_like"/>
    <property type="match status" value="1"/>
</dbReference>
<name>A0A2T0WRR0_9RHOB</name>
<dbReference type="InterPro" id="IPR002355">
    <property type="entry name" value="Cu_oxidase_Cu_BS"/>
</dbReference>
<dbReference type="PANTHER" id="PTHR11709:SF2">
    <property type="entry name" value="MULTICOPPER OXIDASE LPR1"/>
    <property type="match status" value="1"/>
</dbReference>
<dbReference type="OrthoDB" id="9757546at2"/>
<accession>A0A2T0WRR0</accession>
<proteinExistence type="predicted"/>
<keyword evidence="3" id="KW-0732">Signal</keyword>
<dbReference type="Proteomes" id="UP000238392">
    <property type="component" value="Unassembled WGS sequence"/>
</dbReference>
<dbReference type="PANTHER" id="PTHR11709">
    <property type="entry name" value="MULTI-COPPER OXIDASE"/>
    <property type="match status" value="1"/>
</dbReference>
<gene>
    <name evidence="6" type="ORF">CLV74_10669</name>
</gene>
<evidence type="ECO:0000259" key="4">
    <source>
        <dbReference type="Pfam" id="PF07731"/>
    </source>
</evidence>
<dbReference type="GO" id="GO:0005507">
    <property type="term" value="F:copper ion binding"/>
    <property type="evidence" value="ECO:0007669"/>
    <property type="project" value="InterPro"/>
</dbReference>
<dbReference type="InterPro" id="IPR011706">
    <property type="entry name" value="Cu-oxidase_C"/>
</dbReference>
<evidence type="ECO:0000313" key="7">
    <source>
        <dbReference type="Proteomes" id="UP000238392"/>
    </source>
</evidence>
<feature type="domain" description="Plastocyanin-like" evidence="4">
    <location>
        <begin position="362"/>
        <end position="461"/>
    </location>
</feature>
<feature type="chain" id="PRO_5015634887" evidence="3">
    <location>
        <begin position="29"/>
        <end position="462"/>
    </location>
</feature>
<dbReference type="Pfam" id="PF07732">
    <property type="entry name" value="Cu-oxidase_3"/>
    <property type="match status" value="1"/>
</dbReference>
<organism evidence="6 7">
    <name type="scientific">Donghicola tyrosinivorans</name>
    <dbReference type="NCBI Taxonomy" id="1652492"/>
    <lineage>
        <taxon>Bacteria</taxon>
        <taxon>Pseudomonadati</taxon>
        <taxon>Pseudomonadota</taxon>
        <taxon>Alphaproteobacteria</taxon>
        <taxon>Rhodobacterales</taxon>
        <taxon>Roseobacteraceae</taxon>
        <taxon>Donghicola</taxon>
    </lineage>
</organism>
<sequence length="462" mass="49913">MATLITRRTFCAGLGGVSALALARPAWAAPQALTARKAQVQLAPEGYPMTEVWSYDGTIPGPLIRVPQGGRVARQLVNQLDVPTSVHWHGIRIDNAMDGVSGLTQEPAPPGGVFDYDFVVPDAGTYWYHAHKNSMEQVGRGLSGVLIVDETTPPEVDRDEVLVLDDWLLDPDTGGFVEPFDHPMMMSHGGRTGNLIGVNGRYLSEMAAKTGERLRLRLINAANARIFVLQLEGMAGWTVALDGMPLDAVQEVSGQIVIAPAQRVDLIVDVTAAQGQSAGLLMQMDDDSLQALVEVSVAGNLTARDGVPKPLPANPNTALPDLSQARHFDLVMEGGAMAGMESAVYLGESLDFRSLIERGQYWALSGQAGMSDTPFARFERGEVARMTLTNRTAFPHAMHLHGMHFRQVNADGTMGPLRDTILSFPQEPLEIAFTADNPGKWLLHCHMLAHAASGMNTWIEVA</sequence>
<evidence type="ECO:0000259" key="5">
    <source>
        <dbReference type="Pfam" id="PF07732"/>
    </source>
</evidence>
<dbReference type="PROSITE" id="PS51318">
    <property type="entry name" value="TAT"/>
    <property type="match status" value="1"/>
</dbReference>
<evidence type="ECO:0000313" key="6">
    <source>
        <dbReference type="EMBL" id="PRY89367.1"/>
    </source>
</evidence>
<feature type="domain" description="Plastocyanin-like" evidence="5">
    <location>
        <begin position="40"/>
        <end position="151"/>
    </location>
</feature>
<dbReference type="GO" id="GO:0016491">
    <property type="term" value="F:oxidoreductase activity"/>
    <property type="evidence" value="ECO:0007669"/>
    <property type="project" value="UniProtKB-KW"/>
</dbReference>